<evidence type="ECO:0000313" key="2">
    <source>
        <dbReference type="Proteomes" id="UP001140234"/>
    </source>
</evidence>
<organism evidence="1 2">
    <name type="scientific">Coemansia nantahalensis</name>
    <dbReference type="NCBI Taxonomy" id="2789366"/>
    <lineage>
        <taxon>Eukaryota</taxon>
        <taxon>Fungi</taxon>
        <taxon>Fungi incertae sedis</taxon>
        <taxon>Zoopagomycota</taxon>
        <taxon>Kickxellomycotina</taxon>
        <taxon>Kickxellomycetes</taxon>
        <taxon>Kickxellales</taxon>
        <taxon>Kickxellaceae</taxon>
        <taxon>Coemansia</taxon>
    </lineage>
</organism>
<gene>
    <name evidence="1" type="ORF">IWQ57_006134</name>
</gene>
<sequence length="146" mass="15416">MGQAGSKAATRMRLPRTPATGAPAEGAQSAPRKMATREEMLAEEDGKDDTLQDNIKYFLDPKELLTPITPAHPEENANYRALTNRRAGAGAGATAKSTEIAQMLRELQGTPAAREAEAVARAAATYGLDPATVRKLSRFLSPGPGA</sequence>
<comment type="caution">
    <text evidence="1">The sequence shown here is derived from an EMBL/GenBank/DDBJ whole genome shotgun (WGS) entry which is preliminary data.</text>
</comment>
<dbReference type="EMBL" id="JANBUJ010003314">
    <property type="protein sequence ID" value="KAJ2761104.1"/>
    <property type="molecule type" value="Genomic_DNA"/>
</dbReference>
<evidence type="ECO:0000313" key="1">
    <source>
        <dbReference type="EMBL" id="KAJ2761104.1"/>
    </source>
</evidence>
<name>A0ACC1JKP0_9FUNG</name>
<keyword evidence="2" id="KW-1185">Reference proteome</keyword>
<dbReference type="Proteomes" id="UP001140234">
    <property type="component" value="Unassembled WGS sequence"/>
</dbReference>
<reference evidence="1" key="1">
    <citation type="submission" date="2022-07" db="EMBL/GenBank/DDBJ databases">
        <title>Phylogenomic reconstructions and comparative analyses of Kickxellomycotina fungi.</title>
        <authorList>
            <person name="Reynolds N.K."/>
            <person name="Stajich J.E."/>
            <person name="Barry K."/>
            <person name="Grigoriev I.V."/>
            <person name="Crous P."/>
            <person name="Smith M.E."/>
        </authorList>
    </citation>
    <scope>NUCLEOTIDE SEQUENCE</scope>
    <source>
        <strain evidence="1">CBS 109366</strain>
    </source>
</reference>
<accession>A0ACC1JKP0</accession>
<protein>
    <submittedName>
        <fullName evidence="1">Uncharacterized protein</fullName>
    </submittedName>
</protein>
<proteinExistence type="predicted"/>